<keyword evidence="4" id="KW-1185">Reference proteome</keyword>
<dbReference type="AlphaFoldDB" id="A0A8T1WTG3"/>
<feature type="compositionally biased region" description="Basic and acidic residues" evidence="1">
    <location>
        <begin position="530"/>
        <end position="541"/>
    </location>
</feature>
<feature type="domain" description="Potassium channel tetramerisation-type BTB" evidence="2">
    <location>
        <begin position="135"/>
        <end position="221"/>
    </location>
</feature>
<evidence type="ECO:0000259" key="2">
    <source>
        <dbReference type="Pfam" id="PF02214"/>
    </source>
</evidence>
<feature type="region of interest" description="Disordered" evidence="1">
    <location>
        <begin position="229"/>
        <end position="258"/>
    </location>
</feature>
<dbReference type="CDD" id="cd18316">
    <property type="entry name" value="BTB_POZ_KCTD-like"/>
    <property type="match status" value="1"/>
</dbReference>
<gene>
    <name evidence="3" type="ORF">PHYBOEH_004256</name>
</gene>
<feature type="region of interest" description="Disordered" evidence="1">
    <location>
        <begin position="302"/>
        <end position="325"/>
    </location>
</feature>
<protein>
    <recommendedName>
        <fullName evidence="2">Potassium channel tetramerisation-type BTB domain-containing protein</fullName>
    </recommendedName>
</protein>
<evidence type="ECO:0000256" key="1">
    <source>
        <dbReference type="SAM" id="MobiDB-lite"/>
    </source>
</evidence>
<dbReference type="Proteomes" id="UP000693981">
    <property type="component" value="Unassembled WGS sequence"/>
</dbReference>
<dbReference type="GO" id="GO:0051260">
    <property type="term" value="P:protein homooligomerization"/>
    <property type="evidence" value="ECO:0007669"/>
    <property type="project" value="InterPro"/>
</dbReference>
<comment type="caution">
    <text evidence="3">The sequence shown here is derived from an EMBL/GenBank/DDBJ whole genome shotgun (WGS) entry which is preliminary data.</text>
</comment>
<feature type="compositionally biased region" description="Polar residues" evidence="1">
    <location>
        <begin position="478"/>
        <end position="487"/>
    </location>
</feature>
<evidence type="ECO:0000313" key="4">
    <source>
        <dbReference type="Proteomes" id="UP000693981"/>
    </source>
</evidence>
<feature type="region of interest" description="Disordered" evidence="1">
    <location>
        <begin position="1"/>
        <end position="81"/>
    </location>
</feature>
<feature type="compositionally biased region" description="Polar residues" evidence="1">
    <location>
        <begin position="496"/>
        <end position="516"/>
    </location>
</feature>
<reference evidence="3" key="1">
    <citation type="submission" date="2021-02" db="EMBL/GenBank/DDBJ databases">
        <authorList>
            <person name="Palmer J.M."/>
        </authorList>
    </citation>
    <scope>NUCLEOTIDE SEQUENCE</scope>
    <source>
        <strain evidence="3">SCRP23</strain>
    </source>
</reference>
<feature type="compositionally biased region" description="Polar residues" evidence="1">
    <location>
        <begin position="314"/>
        <end position="323"/>
    </location>
</feature>
<organism evidence="3 4">
    <name type="scientific">Phytophthora boehmeriae</name>
    <dbReference type="NCBI Taxonomy" id="109152"/>
    <lineage>
        <taxon>Eukaryota</taxon>
        <taxon>Sar</taxon>
        <taxon>Stramenopiles</taxon>
        <taxon>Oomycota</taxon>
        <taxon>Peronosporomycetes</taxon>
        <taxon>Peronosporales</taxon>
        <taxon>Peronosporaceae</taxon>
        <taxon>Phytophthora</taxon>
    </lineage>
</organism>
<sequence>MPPKDENDLSSDSSSDEDLLAEMFTDRSTTNSDKDDELTVSLDWDDKSLSPSGNDSVRSERTSDTSSFSTPRAMASAPSSSKTYAIESLPVLSRGVSHSGHFENPLHKVGRTRVPWHSKSVSDLRDPESRPTRVVAFDVGGKLFRCKESLIAKHPLKRLNQIITCGCGKIGCLDDAFFIDRNPQHFEMILDWYRTGKLVRQRNVNEEAFKDDAIYFDLYDELFPDAPAASSTSETLPSQSSKAHPGVPTRRRSVNDMDSTVKTLKRVSMFATMATKQVSTPPSHTKTVSVPNKVMSEKELAVEVPSKPKIQEPQGASYSTSPDDGQMHFFRRERRVLTGASIPLVFKVRDFERLLVESVKGHGKLMVRVCDVTGMQSVEVPEAVLFDSHSRFYLEGRRAQLEHNALLPGNHVYTFWMEEHPDASSVQSSAPAMLDIEFKLLFTFDHSDRLTDAVETKLTDAMADGNSAIPNLAPEGTLHSNSKTESFSPCLFMPPSQLQRSPESGSPSKATQTNTAKMLPPVSQKKNGVKRGDRENQHEQTSRTMRHAGAAIVRGGQQPYPRPAEGKITIYRTTELDIDPANDHNNTLLSLHQGKHSSERKSINQAVETAYRDMQPRLFP</sequence>
<evidence type="ECO:0000313" key="3">
    <source>
        <dbReference type="EMBL" id="KAG7395059.1"/>
    </source>
</evidence>
<proteinExistence type="predicted"/>
<feature type="region of interest" description="Disordered" evidence="1">
    <location>
        <begin position="472"/>
        <end position="545"/>
    </location>
</feature>
<dbReference type="EMBL" id="JAGDFL010000228">
    <property type="protein sequence ID" value="KAG7395059.1"/>
    <property type="molecule type" value="Genomic_DNA"/>
</dbReference>
<dbReference type="OrthoDB" id="10025005at2759"/>
<name>A0A8T1WTG3_9STRA</name>
<accession>A0A8T1WTG3</accession>
<feature type="compositionally biased region" description="Low complexity" evidence="1">
    <location>
        <begin position="230"/>
        <end position="241"/>
    </location>
</feature>
<dbReference type="InterPro" id="IPR003131">
    <property type="entry name" value="T1-type_BTB"/>
</dbReference>
<dbReference type="Pfam" id="PF02214">
    <property type="entry name" value="BTB_2"/>
    <property type="match status" value="1"/>
</dbReference>